<reference evidence="2 3" key="2">
    <citation type="submission" date="2020-06" db="EMBL/GenBank/DDBJ databases">
        <title>Halomonas songnenensis sp. nov., a moderately halophilic bacterium isolated from saline and alkaline soils.</title>
        <authorList>
            <person name="Jiang J."/>
            <person name="Pan Y."/>
        </authorList>
    </citation>
    <scope>NUCLEOTIDE SEQUENCE [LARGE SCALE GENOMIC DNA]</scope>
    <source>
        <strain evidence="2 3">TBZ9</strain>
    </source>
</reference>
<dbReference type="EMBL" id="JABFHI010000001">
    <property type="protein sequence ID" value="NOG31077.1"/>
    <property type="molecule type" value="Genomic_DNA"/>
</dbReference>
<name>A0A7Y3X8X3_9GAMM</name>
<dbReference type="Proteomes" id="UP000588806">
    <property type="component" value="Unassembled WGS sequence"/>
</dbReference>
<dbReference type="SUPFAM" id="SSF54523">
    <property type="entry name" value="Pili subunits"/>
    <property type="match status" value="1"/>
</dbReference>
<gene>
    <name evidence="2" type="ORF">HLB35_03645</name>
</gene>
<dbReference type="Gene3D" id="3.30.700.10">
    <property type="entry name" value="Glycoprotein, Type 4 Pilin"/>
    <property type="match status" value="1"/>
</dbReference>
<evidence type="ECO:0000256" key="1">
    <source>
        <dbReference type="SAM" id="Phobius"/>
    </source>
</evidence>
<feature type="transmembrane region" description="Helical" evidence="1">
    <location>
        <begin position="13"/>
        <end position="31"/>
    </location>
</feature>
<dbReference type="NCBIfam" id="TIGR02532">
    <property type="entry name" value="IV_pilin_GFxxxE"/>
    <property type="match status" value="1"/>
</dbReference>
<dbReference type="Pfam" id="PF07963">
    <property type="entry name" value="N_methyl"/>
    <property type="match status" value="1"/>
</dbReference>
<organism evidence="2 3">
    <name type="scientific">Vreelandella azerica</name>
    <dbReference type="NCBI Taxonomy" id="2732867"/>
    <lineage>
        <taxon>Bacteria</taxon>
        <taxon>Pseudomonadati</taxon>
        <taxon>Pseudomonadota</taxon>
        <taxon>Gammaproteobacteria</taxon>
        <taxon>Oceanospirillales</taxon>
        <taxon>Halomonadaceae</taxon>
        <taxon>Vreelandella</taxon>
    </lineage>
</organism>
<protein>
    <submittedName>
        <fullName evidence="2">Prepilin-type N-terminal cleavage/methylation domain-containing protein</fullName>
    </submittedName>
</protein>
<proteinExistence type="predicted"/>
<evidence type="ECO:0000313" key="2">
    <source>
        <dbReference type="EMBL" id="NOG31077.1"/>
    </source>
</evidence>
<keyword evidence="3" id="KW-1185">Reference proteome</keyword>
<dbReference type="RefSeq" id="WP_171701508.1">
    <property type="nucleotide sequence ID" value="NZ_JABFHI010000001.1"/>
</dbReference>
<reference evidence="2 3" key="1">
    <citation type="submission" date="2020-05" db="EMBL/GenBank/DDBJ databases">
        <authorList>
            <person name="Ruan W."/>
            <person name="Jeon C.O."/>
            <person name="Chun B.H."/>
        </authorList>
    </citation>
    <scope>NUCLEOTIDE SEQUENCE [LARGE SCALE GENOMIC DNA]</scope>
    <source>
        <strain evidence="2 3">TBZ9</strain>
    </source>
</reference>
<keyword evidence="1" id="KW-1133">Transmembrane helix</keyword>
<dbReference type="AlphaFoldDB" id="A0A7Y3X8X3"/>
<evidence type="ECO:0000313" key="3">
    <source>
        <dbReference type="Proteomes" id="UP000588806"/>
    </source>
</evidence>
<dbReference type="InterPro" id="IPR012902">
    <property type="entry name" value="N_methyl_site"/>
</dbReference>
<comment type="caution">
    <text evidence="2">The sequence shown here is derived from an EMBL/GenBank/DDBJ whole genome shotgun (WGS) entry which is preliminary data.</text>
</comment>
<sequence>MQPNEDGFTLIEVLVVVAVIGIISAIAAPMYKGYQLRTHANAALSGAKALQSPIEAQILGVGSTVGTVGAGMAVKVVTEDETATITADRKDLGKVTLTRVSSGEWRCEHTFDLELQGCEKTD</sequence>
<dbReference type="InterPro" id="IPR045584">
    <property type="entry name" value="Pilin-like"/>
</dbReference>
<keyword evidence="1" id="KW-0812">Transmembrane</keyword>
<keyword evidence="1" id="KW-0472">Membrane</keyword>
<accession>A0A7Y3X8X3</accession>